<keyword evidence="11" id="KW-1185">Reference proteome</keyword>
<evidence type="ECO:0000313" key="10">
    <source>
        <dbReference type="EMBL" id="MBB5292829.1"/>
    </source>
</evidence>
<keyword evidence="1 5" id="KW-0963">Cytoplasm</keyword>
<dbReference type="HAMAP" id="MF_00378">
    <property type="entry name" value="Exonuc_7_L"/>
    <property type="match status" value="1"/>
</dbReference>
<evidence type="ECO:0000256" key="3">
    <source>
        <dbReference type="ARBA" id="ARBA00022801"/>
    </source>
</evidence>
<dbReference type="GO" id="GO:0003676">
    <property type="term" value="F:nucleic acid binding"/>
    <property type="evidence" value="ECO:0007669"/>
    <property type="project" value="InterPro"/>
</dbReference>
<evidence type="ECO:0000256" key="1">
    <source>
        <dbReference type="ARBA" id="ARBA00022490"/>
    </source>
</evidence>
<dbReference type="InterPro" id="IPR020579">
    <property type="entry name" value="Exonuc_VII_lsu_C"/>
</dbReference>
<keyword evidence="3 5" id="KW-0378">Hydrolase</keyword>
<dbReference type="InterPro" id="IPR003753">
    <property type="entry name" value="Exonuc_VII_L"/>
</dbReference>
<comment type="subcellular location">
    <subcellularLocation>
        <location evidence="5 6">Cytoplasm</location>
    </subcellularLocation>
</comment>
<evidence type="ECO:0000256" key="6">
    <source>
        <dbReference type="RuleBase" id="RU004355"/>
    </source>
</evidence>
<reference evidence="10 11" key="1">
    <citation type="submission" date="2020-08" db="EMBL/GenBank/DDBJ databases">
        <title>Genomic Encyclopedia of Type Strains, Phase IV (KMG-IV): sequencing the most valuable type-strain genomes for metagenomic binning, comparative biology and taxonomic classification.</title>
        <authorList>
            <person name="Goeker M."/>
        </authorList>
    </citation>
    <scope>NUCLEOTIDE SEQUENCE [LARGE SCALE GENOMIC DNA]</scope>
    <source>
        <strain evidence="10 11">DSM 25335</strain>
    </source>
</reference>
<proteinExistence type="inferred from homology"/>
<dbReference type="Pfam" id="PF02601">
    <property type="entry name" value="Exonuc_VII_L"/>
    <property type="match status" value="1"/>
</dbReference>
<dbReference type="PANTHER" id="PTHR30008:SF0">
    <property type="entry name" value="EXODEOXYRIBONUCLEASE 7 LARGE SUBUNIT"/>
    <property type="match status" value="1"/>
</dbReference>
<evidence type="ECO:0000256" key="5">
    <source>
        <dbReference type="HAMAP-Rule" id="MF_00378"/>
    </source>
</evidence>
<dbReference type="InterPro" id="IPR025824">
    <property type="entry name" value="OB-fold_nuc-bd_dom"/>
</dbReference>
<feature type="domain" description="Exonuclease VII large subunit C-terminal" evidence="8">
    <location>
        <begin position="141"/>
        <end position="455"/>
    </location>
</feature>
<name>A0A7W8MHN1_9CAUL</name>
<feature type="region of interest" description="Disordered" evidence="7">
    <location>
        <begin position="457"/>
        <end position="491"/>
    </location>
</feature>
<comment type="subunit">
    <text evidence="5">Heterooligomer composed of large and small subunits.</text>
</comment>
<protein>
    <recommendedName>
        <fullName evidence="5">Exodeoxyribonuclease 7 large subunit</fullName>
        <ecNumber evidence="5">3.1.11.6</ecNumber>
    </recommendedName>
    <alternativeName>
        <fullName evidence="5">Exodeoxyribonuclease VII large subunit</fullName>
        <shortName evidence="5">Exonuclease VII large subunit</shortName>
    </alternativeName>
</protein>
<dbReference type="PANTHER" id="PTHR30008">
    <property type="entry name" value="EXODEOXYRIBONUCLEASE 7 LARGE SUBUNIT"/>
    <property type="match status" value="1"/>
</dbReference>
<gene>
    <name evidence="5" type="primary">xseA</name>
    <name evidence="10" type="ORF">HNQ67_002366</name>
</gene>
<organism evidence="10 11">
    <name type="scientific">Brevundimonas basaltis</name>
    <dbReference type="NCBI Taxonomy" id="472166"/>
    <lineage>
        <taxon>Bacteria</taxon>
        <taxon>Pseudomonadati</taxon>
        <taxon>Pseudomonadota</taxon>
        <taxon>Alphaproteobacteria</taxon>
        <taxon>Caulobacterales</taxon>
        <taxon>Caulobacteraceae</taxon>
        <taxon>Brevundimonas</taxon>
    </lineage>
</organism>
<comment type="similarity">
    <text evidence="5 6">Belongs to the XseA family.</text>
</comment>
<dbReference type="Proteomes" id="UP000566663">
    <property type="component" value="Unassembled WGS sequence"/>
</dbReference>
<dbReference type="GO" id="GO:0008855">
    <property type="term" value="F:exodeoxyribonuclease VII activity"/>
    <property type="evidence" value="ECO:0007669"/>
    <property type="project" value="UniProtKB-UniRule"/>
</dbReference>
<dbReference type="GO" id="GO:0005737">
    <property type="term" value="C:cytoplasm"/>
    <property type="evidence" value="ECO:0007669"/>
    <property type="project" value="UniProtKB-SubCell"/>
</dbReference>
<evidence type="ECO:0000259" key="9">
    <source>
        <dbReference type="Pfam" id="PF13742"/>
    </source>
</evidence>
<accession>A0A7W8MHN1</accession>
<evidence type="ECO:0000256" key="7">
    <source>
        <dbReference type="SAM" id="MobiDB-lite"/>
    </source>
</evidence>
<dbReference type="GO" id="GO:0009318">
    <property type="term" value="C:exodeoxyribonuclease VII complex"/>
    <property type="evidence" value="ECO:0007669"/>
    <property type="project" value="UniProtKB-UniRule"/>
</dbReference>
<evidence type="ECO:0000259" key="8">
    <source>
        <dbReference type="Pfam" id="PF02601"/>
    </source>
</evidence>
<evidence type="ECO:0000256" key="4">
    <source>
        <dbReference type="ARBA" id="ARBA00022839"/>
    </source>
</evidence>
<dbReference type="Pfam" id="PF13742">
    <property type="entry name" value="tRNA_anti_2"/>
    <property type="match status" value="1"/>
</dbReference>
<evidence type="ECO:0000256" key="2">
    <source>
        <dbReference type="ARBA" id="ARBA00022722"/>
    </source>
</evidence>
<comment type="caution">
    <text evidence="10">The sequence shown here is derived from an EMBL/GenBank/DDBJ whole genome shotgun (WGS) entry which is preliminary data.</text>
</comment>
<dbReference type="GO" id="GO:0006308">
    <property type="term" value="P:DNA catabolic process"/>
    <property type="evidence" value="ECO:0007669"/>
    <property type="project" value="UniProtKB-UniRule"/>
</dbReference>
<keyword evidence="4 5" id="KW-0269">Exonuclease</keyword>
<dbReference type="EC" id="3.1.11.6" evidence="5"/>
<comment type="catalytic activity">
    <reaction evidence="5 6">
        <text>Exonucleolytic cleavage in either 5'- to 3'- or 3'- to 5'-direction to yield nucleoside 5'-phosphates.</text>
        <dbReference type="EC" id="3.1.11.6"/>
    </reaction>
</comment>
<dbReference type="AlphaFoldDB" id="A0A7W8MHN1"/>
<comment type="function">
    <text evidence="5">Bidirectionally degrades single-stranded DNA into large acid-insoluble oligonucleotides, which are then degraded further into small acid-soluble oligonucleotides.</text>
</comment>
<evidence type="ECO:0000313" key="11">
    <source>
        <dbReference type="Proteomes" id="UP000566663"/>
    </source>
</evidence>
<feature type="domain" description="OB-fold nucleic acid binding" evidence="9">
    <location>
        <begin position="25"/>
        <end position="118"/>
    </location>
</feature>
<dbReference type="NCBIfam" id="TIGR00237">
    <property type="entry name" value="xseA"/>
    <property type="match status" value="1"/>
</dbReference>
<feature type="region of interest" description="Disordered" evidence="7">
    <location>
        <begin position="1"/>
        <end position="24"/>
    </location>
</feature>
<keyword evidence="2 5" id="KW-0540">Nuclease</keyword>
<feature type="compositionally biased region" description="Pro residues" evidence="7">
    <location>
        <begin position="465"/>
        <end position="491"/>
    </location>
</feature>
<sequence>MSDDSYVFGGPADEPAAPRDNNPPLSISELSFALKRTLEDRFGHVRLRGEISKVTRHASGHVYLTLKDDKACIDGVVWKGQARGLGVQPELGLEVIVTGKITSYPARSSYQIVIETMEAAGAGALLAQLERLKVRLQGEGLFDPARKQPIPTFPVVIGVITSPTGAVIRDILHRIAERWPCRVIVWPVVVQGDAACGQVSNAIRGFDALTPGGPIPRPDLLIVARGGGSVEDLWCFNDEGLARAVAAARIPIISAVGHETDTTLIDFVSDRRAPTPTGAAEIATPVLADLRAAVLDLDRRLVRAGGRLIEERRTRLRAVERGLPVRPEDLLALPRQRLDHAGSRLGSALHRNTAVHERRLISVAGRLSRGVLDRALERRRDRLGATAARYAPTMERRLDQEGARLAALVRALSSLNPATPKPGFARVESADGAMIAAAAALQPGQAVRLVFADGARGAHVDGDAPPAPRPKPAPKPAPKPRVPPPGQGDLF</sequence>
<dbReference type="CDD" id="cd04489">
    <property type="entry name" value="ExoVII_LU_OBF"/>
    <property type="match status" value="1"/>
</dbReference>
<dbReference type="RefSeq" id="WP_183255660.1">
    <property type="nucleotide sequence ID" value="NZ_BAAAFF010000001.1"/>
</dbReference>
<dbReference type="EMBL" id="JACHFZ010000005">
    <property type="protein sequence ID" value="MBB5292829.1"/>
    <property type="molecule type" value="Genomic_DNA"/>
</dbReference>